<dbReference type="EMBL" id="SACY01000002">
    <property type="protein sequence ID" value="RVU25940.1"/>
    <property type="molecule type" value="Genomic_DNA"/>
</dbReference>
<evidence type="ECO:0000259" key="1">
    <source>
        <dbReference type="Pfam" id="PF18922"/>
    </source>
</evidence>
<accession>A0A437PUM2</accession>
<gene>
    <name evidence="2" type="ORF">EOJ36_05870</name>
</gene>
<comment type="caution">
    <text evidence="2">The sequence shown here is derived from an EMBL/GenBank/DDBJ whole genome shotgun (WGS) entry which is preliminary data.</text>
</comment>
<dbReference type="AlphaFoldDB" id="A0A437PUM2"/>
<dbReference type="RefSeq" id="WP_127803294.1">
    <property type="nucleotide sequence ID" value="NZ_SACY01000002.1"/>
</dbReference>
<dbReference type="InterPro" id="IPR043729">
    <property type="entry name" value="DUF5672"/>
</dbReference>
<evidence type="ECO:0000313" key="3">
    <source>
        <dbReference type="Proteomes" id="UP000282832"/>
    </source>
</evidence>
<keyword evidence="3" id="KW-1185">Reference proteome</keyword>
<sequence length="235" mass="28109">MKKVVIVIPVHQKELNKDEQKSLAQCQKILGHYPIYFAAPEGLNPSYFSTIKNYQIKYFDEKYFKSPKSYNQFLVTKEFYKSFQDYEYMLIYQVDTFVFSDQLLEWCEKGFDYIGAPQLNENHFNNPGYKNSLWNPLLLNGGLSLRKISSFIRLLNIYHLFYPEWPGHEDALFSFQLRRAWPLRFLFNLPTWQTALQFAFEAEPEKCYELNGKQLPFGCHAWEKFNPQFWSQFMG</sequence>
<reference evidence="2 3" key="1">
    <citation type="submission" date="2019-01" db="EMBL/GenBank/DDBJ databases">
        <authorList>
            <person name="Chen W.-M."/>
        </authorList>
    </citation>
    <scope>NUCLEOTIDE SEQUENCE [LARGE SCALE GENOMIC DNA]</scope>
    <source>
        <strain evidence="2 3">FSY-15</strain>
    </source>
</reference>
<protein>
    <recommendedName>
        <fullName evidence="1">DUF5672 domain-containing protein</fullName>
    </recommendedName>
</protein>
<dbReference type="OrthoDB" id="7391526at2"/>
<feature type="domain" description="DUF5672" evidence="1">
    <location>
        <begin position="54"/>
        <end position="220"/>
    </location>
</feature>
<organism evidence="2 3">
    <name type="scientific">Sandaracinomonas limnophila</name>
    <dbReference type="NCBI Taxonomy" id="1862386"/>
    <lineage>
        <taxon>Bacteria</taxon>
        <taxon>Pseudomonadati</taxon>
        <taxon>Bacteroidota</taxon>
        <taxon>Cytophagia</taxon>
        <taxon>Cytophagales</taxon>
        <taxon>Flectobacillaceae</taxon>
        <taxon>Sandaracinomonas</taxon>
    </lineage>
</organism>
<evidence type="ECO:0000313" key="2">
    <source>
        <dbReference type="EMBL" id="RVU25940.1"/>
    </source>
</evidence>
<dbReference type="Proteomes" id="UP000282832">
    <property type="component" value="Unassembled WGS sequence"/>
</dbReference>
<dbReference type="Pfam" id="PF18922">
    <property type="entry name" value="DUF5672"/>
    <property type="match status" value="1"/>
</dbReference>
<name>A0A437PUM2_9BACT</name>
<proteinExistence type="predicted"/>